<gene>
    <name evidence="1" type="ORF">LY79DRAFT_656358</name>
</gene>
<keyword evidence="2" id="KW-1185">Reference proteome</keyword>
<sequence>MDEFTGRSLAKLEVAPRDSEFFRRSGIFKGLIRPFSAMEYPDNASKPSEPLGNVGKSCTTSSLSDGISGVCLITALSNLTVFVMPDYEREGITVDRFLDLSTVSSLFLGIGS</sequence>
<dbReference type="EMBL" id="JAHLJV010000007">
    <property type="protein sequence ID" value="KAK1597580.1"/>
    <property type="molecule type" value="Genomic_DNA"/>
</dbReference>
<protein>
    <submittedName>
        <fullName evidence="1">Uncharacterized protein</fullName>
    </submittedName>
</protein>
<name>A0AAD8Q874_9PEZI</name>
<dbReference type="Proteomes" id="UP001230504">
    <property type="component" value="Unassembled WGS sequence"/>
</dbReference>
<organism evidence="1 2">
    <name type="scientific">Colletotrichum navitas</name>
    <dbReference type="NCBI Taxonomy" id="681940"/>
    <lineage>
        <taxon>Eukaryota</taxon>
        <taxon>Fungi</taxon>
        <taxon>Dikarya</taxon>
        <taxon>Ascomycota</taxon>
        <taxon>Pezizomycotina</taxon>
        <taxon>Sordariomycetes</taxon>
        <taxon>Hypocreomycetidae</taxon>
        <taxon>Glomerellales</taxon>
        <taxon>Glomerellaceae</taxon>
        <taxon>Colletotrichum</taxon>
        <taxon>Colletotrichum graminicola species complex</taxon>
    </lineage>
</organism>
<evidence type="ECO:0000313" key="1">
    <source>
        <dbReference type="EMBL" id="KAK1597580.1"/>
    </source>
</evidence>
<dbReference type="GeneID" id="85446926"/>
<comment type="caution">
    <text evidence="1">The sequence shown here is derived from an EMBL/GenBank/DDBJ whole genome shotgun (WGS) entry which is preliminary data.</text>
</comment>
<dbReference type="AlphaFoldDB" id="A0AAD8Q874"/>
<accession>A0AAD8Q874</accession>
<proteinExistence type="predicted"/>
<dbReference type="RefSeq" id="XP_060418352.1">
    <property type="nucleotide sequence ID" value="XM_060562686.1"/>
</dbReference>
<reference evidence="1" key="1">
    <citation type="submission" date="2021-06" db="EMBL/GenBank/DDBJ databases">
        <title>Comparative genomics, transcriptomics and evolutionary studies reveal genomic signatures of adaptation to plant cell wall in hemibiotrophic fungi.</title>
        <authorList>
            <consortium name="DOE Joint Genome Institute"/>
            <person name="Baroncelli R."/>
            <person name="Diaz J.F."/>
            <person name="Benocci T."/>
            <person name="Peng M."/>
            <person name="Battaglia E."/>
            <person name="Haridas S."/>
            <person name="Andreopoulos W."/>
            <person name="Labutti K."/>
            <person name="Pangilinan J."/>
            <person name="Floch G.L."/>
            <person name="Makela M.R."/>
            <person name="Henrissat B."/>
            <person name="Grigoriev I.V."/>
            <person name="Crouch J.A."/>
            <person name="De Vries R.P."/>
            <person name="Sukno S.A."/>
            <person name="Thon M.R."/>
        </authorList>
    </citation>
    <scope>NUCLEOTIDE SEQUENCE</scope>
    <source>
        <strain evidence="1">CBS 125086</strain>
    </source>
</reference>
<evidence type="ECO:0000313" key="2">
    <source>
        <dbReference type="Proteomes" id="UP001230504"/>
    </source>
</evidence>